<organism evidence="2 3">
    <name type="scientific">Pyrobaculum oguniense (strain DSM 13380 / JCM 10595 / TE7)</name>
    <dbReference type="NCBI Taxonomy" id="698757"/>
    <lineage>
        <taxon>Archaea</taxon>
        <taxon>Thermoproteota</taxon>
        <taxon>Thermoprotei</taxon>
        <taxon>Thermoproteales</taxon>
        <taxon>Thermoproteaceae</taxon>
        <taxon>Pyrobaculum</taxon>
    </lineage>
</organism>
<accession>H6QA47</accession>
<proteinExistence type="predicted"/>
<dbReference type="AlphaFoldDB" id="H6QA47"/>
<dbReference type="SUPFAM" id="SSF52540">
    <property type="entry name" value="P-loop containing nucleoside triphosphate hydrolases"/>
    <property type="match status" value="1"/>
</dbReference>
<dbReference type="KEGG" id="pog:Pogu_1142"/>
<evidence type="ECO:0000313" key="3">
    <source>
        <dbReference type="Proteomes" id="UP000009062"/>
    </source>
</evidence>
<sequence>MELVNPMKVNVNIQGRLSGELELAPVTVLVGPPRSGKTTLLRLIFDTLYADYFGYEPSELGAINSAVIEIEGLKLTCEDGQCSRERYSEKLKRLNPFYLPTEYELLLKFGMWPPYESYETLRNAWLKLFLRAGQSRCADEYLKVIKGDGLEGKFEFRRVGFHIYEILENLEVPLFISSTTVVKLGALENLFLKGVLDEYDVFLLDNPEVSLHPLAQARLALLIHSLANCDKIVVVASHDVLFVDMLRRVDDVNKIFGSEIRASDVAIYNIVDGKIKRVDTLASYLENYTEYIYAVYGAKVEKVRGGAVIK</sequence>
<protein>
    <recommendedName>
        <fullName evidence="1">ATPase AAA-type core domain-containing protein</fullName>
    </recommendedName>
</protein>
<reference evidence="2 3" key="1">
    <citation type="journal article" date="2012" name="Stand. Genomic Sci.">
        <title>Complete genome sequence of Pyrobaculum oguniense.</title>
        <authorList>
            <person name="Bernick D.L."/>
            <person name="Karplus K."/>
            <person name="Lui L.M."/>
            <person name="Coker J.K."/>
            <person name="Murphy J.N."/>
            <person name="Chan P.P."/>
            <person name="Cozen A.E."/>
            <person name="Lowe T.M."/>
        </authorList>
    </citation>
    <scope>NUCLEOTIDE SEQUENCE [LARGE SCALE GENOMIC DNA]</scope>
    <source>
        <strain evidence="2 3">TE7</strain>
    </source>
</reference>
<dbReference type="CDD" id="cd00267">
    <property type="entry name" value="ABC_ATPase"/>
    <property type="match status" value="1"/>
</dbReference>
<dbReference type="Proteomes" id="UP000009062">
    <property type="component" value="Chromosome"/>
</dbReference>
<dbReference type="eggNOG" id="arCOG06984">
    <property type="taxonomic scope" value="Archaea"/>
</dbReference>
<dbReference type="SUPFAM" id="SSF53795">
    <property type="entry name" value="PEP carboxykinase-like"/>
    <property type="match status" value="1"/>
</dbReference>
<dbReference type="Gene3D" id="3.40.50.300">
    <property type="entry name" value="P-loop containing nucleotide triphosphate hydrolases"/>
    <property type="match status" value="1"/>
</dbReference>
<keyword evidence="3" id="KW-1185">Reference proteome</keyword>
<dbReference type="HOGENOM" id="CLU_1048159_0_0_2"/>
<gene>
    <name evidence="2" type="ordered locus">Pogu_1142</name>
</gene>
<evidence type="ECO:0000313" key="2">
    <source>
        <dbReference type="EMBL" id="AFA39169.1"/>
    </source>
</evidence>
<dbReference type="InterPro" id="IPR003959">
    <property type="entry name" value="ATPase_AAA_core"/>
</dbReference>
<dbReference type="InterPro" id="IPR027417">
    <property type="entry name" value="P-loop_NTPase"/>
</dbReference>
<dbReference type="EMBL" id="CP003316">
    <property type="protein sequence ID" value="AFA39169.1"/>
    <property type="molecule type" value="Genomic_DNA"/>
</dbReference>
<dbReference type="STRING" id="698757.Pogu_1142"/>
<name>H6QA47_PYROT</name>
<feature type="domain" description="ATPase AAA-type core" evidence="1">
    <location>
        <begin position="197"/>
        <end position="244"/>
    </location>
</feature>
<evidence type="ECO:0000259" key="1">
    <source>
        <dbReference type="Pfam" id="PF13304"/>
    </source>
</evidence>
<dbReference type="Pfam" id="PF13304">
    <property type="entry name" value="AAA_21"/>
    <property type="match status" value="1"/>
</dbReference>